<keyword evidence="1" id="KW-1133">Transmembrane helix</keyword>
<dbReference type="AlphaFoldDB" id="A0A9Q9MZN8"/>
<accession>A0A9Q9MZN8</accession>
<dbReference type="RefSeq" id="WP_260990602.1">
    <property type="nucleotide sequence ID" value="NZ_CP104450.1"/>
</dbReference>
<dbReference type="InterPro" id="IPR057700">
    <property type="entry name" value="DUF7940"/>
</dbReference>
<evidence type="ECO:0008006" key="4">
    <source>
        <dbReference type="Google" id="ProtNLM"/>
    </source>
</evidence>
<gene>
    <name evidence="2" type="ORF">N2J37_07695</name>
</gene>
<dbReference type="EMBL" id="CP104450">
    <property type="protein sequence ID" value="UXE39611.1"/>
    <property type="molecule type" value="Genomic_DNA"/>
</dbReference>
<feature type="transmembrane region" description="Helical" evidence="1">
    <location>
        <begin position="44"/>
        <end position="62"/>
    </location>
</feature>
<evidence type="ECO:0000313" key="2">
    <source>
        <dbReference type="EMBL" id="UXE39611.1"/>
    </source>
</evidence>
<name>A0A9Q9MZN8_RAOOR</name>
<reference evidence="2" key="1">
    <citation type="submission" date="2022-09" db="EMBL/GenBank/DDBJ databases">
        <title>Multidrug resistance Raoultella ornithinolytica Strain MQB_Silv_108.</title>
        <authorList>
            <person name="Quintela-Baluja M."/>
        </authorList>
    </citation>
    <scope>NUCLEOTIDE SEQUENCE</scope>
    <source>
        <strain evidence="2">MQB_Silv_108</strain>
    </source>
</reference>
<dbReference type="Pfam" id="PF25612">
    <property type="entry name" value="DUF7940"/>
    <property type="match status" value="1"/>
</dbReference>
<keyword evidence="1" id="KW-0472">Membrane</keyword>
<feature type="transmembrane region" description="Helical" evidence="1">
    <location>
        <begin position="12"/>
        <end position="32"/>
    </location>
</feature>
<protein>
    <recommendedName>
        <fullName evidence="4">Holin</fullName>
    </recommendedName>
</protein>
<evidence type="ECO:0000256" key="1">
    <source>
        <dbReference type="SAM" id="Phobius"/>
    </source>
</evidence>
<proteinExistence type="predicted"/>
<keyword evidence="1" id="KW-0812">Transmembrane</keyword>
<dbReference type="Proteomes" id="UP001064206">
    <property type="component" value="Chromosome"/>
</dbReference>
<evidence type="ECO:0000313" key="3">
    <source>
        <dbReference type="Proteomes" id="UP001064206"/>
    </source>
</evidence>
<organism evidence="2 3">
    <name type="scientific">Raoultella ornithinolytica</name>
    <name type="common">Klebsiella ornithinolytica</name>
    <dbReference type="NCBI Taxonomy" id="54291"/>
    <lineage>
        <taxon>Bacteria</taxon>
        <taxon>Pseudomonadati</taxon>
        <taxon>Pseudomonadota</taxon>
        <taxon>Gammaproteobacteria</taxon>
        <taxon>Enterobacterales</taxon>
        <taxon>Enterobacteriaceae</taxon>
        <taxon>Klebsiella/Raoultella group</taxon>
        <taxon>Raoultella</taxon>
    </lineage>
</organism>
<sequence length="80" mass="8760">MKLIENWQSAWKMWSVRILAALAIVATSWAAVPDSVKSLIPEQYLGYIVGFVSVCAAIARIIKQFSLDSNSSGTDTGQQQ</sequence>